<evidence type="ECO:0000313" key="1">
    <source>
        <dbReference type="EMBL" id="NMG19441.1"/>
    </source>
</evidence>
<sequence length="84" mass="9368">MKSQYVIASLIVGIITVSANYADTHNLLLLQNTPRTVKTIKQNQIQARIPPNRGVPTRRESGGARSIKQAEFKRIQQQLIAADK</sequence>
<organism evidence="1 2">
    <name type="scientific">Brasilonema bromeliae SPC951</name>
    <dbReference type="NCBI Taxonomy" id="385972"/>
    <lineage>
        <taxon>Bacteria</taxon>
        <taxon>Bacillati</taxon>
        <taxon>Cyanobacteriota</taxon>
        <taxon>Cyanophyceae</taxon>
        <taxon>Nostocales</taxon>
        <taxon>Scytonemataceae</taxon>
        <taxon>Brasilonema</taxon>
        <taxon>Bromeliae group (in: Brasilonema)</taxon>
    </lineage>
</organism>
<protein>
    <submittedName>
        <fullName evidence="1">Uncharacterized protein</fullName>
    </submittedName>
</protein>
<evidence type="ECO:0000313" key="2">
    <source>
        <dbReference type="Proteomes" id="UP000718564"/>
    </source>
</evidence>
<dbReference type="RefSeq" id="WP_169154717.1">
    <property type="nucleotide sequence ID" value="NZ_CAWPJE010000437.1"/>
</dbReference>
<accession>A0ABX1P6W2</accession>
<dbReference type="EMBL" id="QMEB01000045">
    <property type="protein sequence ID" value="NMG19441.1"/>
    <property type="molecule type" value="Genomic_DNA"/>
</dbReference>
<comment type="caution">
    <text evidence="1">The sequence shown here is derived from an EMBL/GenBank/DDBJ whole genome shotgun (WGS) entry which is preliminary data.</text>
</comment>
<keyword evidence="2" id="KW-1185">Reference proteome</keyword>
<name>A0ABX1P6W2_9CYAN</name>
<proteinExistence type="predicted"/>
<dbReference type="Proteomes" id="UP000718564">
    <property type="component" value="Unassembled WGS sequence"/>
</dbReference>
<reference evidence="1 2" key="1">
    <citation type="submission" date="2018-06" db="EMBL/GenBank/DDBJ databases">
        <title>Comparative genomics of Brasilonema spp. strains.</title>
        <authorList>
            <person name="Alvarenga D.O."/>
            <person name="Fiore M.F."/>
            <person name="Varani A.M."/>
        </authorList>
    </citation>
    <scope>NUCLEOTIDE SEQUENCE [LARGE SCALE GENOMIC DNA]</scope>
    <source>
        <strain evidence="1 2">SPC951</strain>
    </source>
</reference>
<gene>
    <name evidence="1" type="ORF">DP116_08205</name>
</gene>